<proteinExistence type="predicted"/>
<dbReference type="EMBL" id="QXFV01002590">
    <property type="protein sequence ID" value="KAE8985731.1"/>
    <property type="molecule type" value="Genomic_DNA"/>
</dbReference>
<keyword evidence="1" id="KW-0732">Signal</keyword>
<organism evidence="2 3">
    <name type="scientific">Phytophthora rubi</name>
    <dbReference type="NCBI Taxonomy" id="129364"/>
    <lineage>
        <taxon>Eukaryota</taxon>
        <taxon>Sar</taxon>
        <taxon>Stramenopiles</taxon>
        <taxon>Oomycota</taxon>
        <taxon>Peronosporomycetes</taxon>
        <taxon>Peronosporales</taxon>
        <taxon>Peronosporaceae</taxon>
        <taxon>Phytophthora</taxon>
    </lineage>
</organism>
<name>A0A6A3IUL9_9STRA</name>
<feature type="chain" id="PRO_5025493734" evidence="1">
    <location>
        <begin position="40"/>
        <end position="62"/>
    </location>
</feature>
<gene>
    <name evidence="2" type="ORF">PR001_g22809</name>
</gene>
<comment type="caution">
    <text evidence="2">The sequence shown here is derived from an EMBL/GenBank/DDBJ whole genome shotgun (WGS) entry which is preliminary data.</text>
</comment>
<dbReference type="AlphaFoldDB" id="A0A6A3IUL9"/>
<dbReference type="Proteomes" id="UP000429607">
    <property type="component" value="Unassembled WGS sequence"/>
</dbReference>
<sequence length="62" mass="6874">MSTQTTFSKRTSRAPPAPRAVVLIFKLVLILSRAPPLRGGVIYRPRSARLTASLHYSPCHDN</sequence>
<evidence type="ECO:0000313" key="3">
    <source>
        <dbReference type="Proteomes" id="UP000429607"/>
    </source>
</evidence>
<accession>A0A6A3IUL9</accession>
<evidence type="ECO:0000313" key="2">
    <source>
        <dbReference type="EMBL" id="KAE8985731.1"/>
    </source>
</evidence>
<protein>
    <submittedName>
        <fullName evidence="2">Uncharacterized protein</fullName>
    </submittedName>
</protein>
<reference evidence="2 3" key="1">
    <citation type="submission" date="2018-09" db="EMBL/GenBank/DDBJ databases">
        <title>Genomic investigation of the strawberry pathogen Phytophthora fragariae indicates pathogenicity is determined by transcriptional variation in three key races.</title>
        <authorList>
            <person name="Adams T.M."/>
            <person name="Armitage A.D."/>
            <person name="Sobczyk M.K."/>
            <person name="Bates H.J."/>
            <person name="Dunwell J.M."/>
            <person name="Nellist C.F."/>
            <person name="Harrison R.J."/>
        </authorList>
    </citation>
    <scope>NUCLEOTIDE SEQUENCE [LARGE SCALE GENOMIC DNA]</scope>
    <source>
        <strain evidence="2 3">SCRP249</strain>
    </source>
</reference>
<feature type="signal peptide" evidence="1">
    <location>
        <begin position="1"/>
        <end position="39"/>
    </location>
</feature>
<evidence type="ECO:0000256" key="1">
    <source>
        <dbReference type="SAM" id="SignalP"/>
    </source>
</evidence>